<accession>A0A8T4LBE8</accession>
<dbReference type="NCBIfam" id="NF003252">
    <property type="entry name" value="PRK04208.1"/>
    <property type="match status" value="1"/>
</dbReference>
<organism evidence="9 10">
    <name type="scientific">Candidatus Iainarchaeum sp</name>
    <dbReference type="NCBI Taxonomy" id="3101447"/>
    <lineage>
        <taxon>Archaea</taxon>
        <taxon>Candidatus Iainarchaeota</taxon>
        <taxon>Candidatus Iainarchaeia</taxon>
        <taxon>Candidatus Iainarchaeales</taxon>
        <taxon>Candidatus Iainarchaeaceae</taxon>
        <taxon>Candidatus Iainarchaeum</taxon>
    </lineage>
</organism>
<feature type="binding site" evidence="6">
    <location>
        <position position="180"/>
    </location>
    <ligand>
        <name>Mg(2+)</name>
        <dbReference type="ChEBI" id="CHEBI:18420"/>
    </ligand>
</feature>
<dbReference type="GO" id="GO:0000287">
    <property type="term" value="F:magnesium ion binding"/>
    <property type="evidence" value="ECO:0007669"/>
    <property type="project" value="UniProtKB-UniRule"/>
</dbReference>
<dbReference type="Pfam" id="PF00016">
    <property type="entry name" value="RuBisCO_large"/>
    <property type="match status" value="1"/>
</dbReference>
<dbReference type="GO" id="GO:0006196">
    <property type="term" value="P:AMP catabolic process"/>
    <property type="evidence" value="ECO:0007669"/>
    <property type="project" value="UniProtKB-UniRule"/>
</dbReference>
<evidence type="ECO:0000259" key="7">
    <source>
        <dbReference type="Pfam" id="PF00016"/>
    </source>
</evidence>
<feature type="binding site" evidence="6">
    <location>
        <position position="154"/>
    </location>
    <ligand>
        <name>substrate</name>
    </ligand>
</feature>
<feature type="binding site" evidence="6">
    <location>
        <position position="272"/>
    </location>
    <ligand>
        <name>substrate</name>
    </ligand>
</feature>
<dbReference type="GO" id="GO:0016491">
    <property type="term" value="F:oxidoreductase activity"/>
    <property type="evidence" value="ECO:0007669"/>
    <property type="project" value="UniProtKB-KW"/>
</dbReference>
<comment type="miscellaneous">
    <text evidence="6">Because the Archaea possessing a type III RuBisCO are all anaerobic, it is most likely that only the carboxylase activity of RuBisCO, and not the competitive oxygenase activity (by which RuBP reacts with O(2) to form one molecule of 3-phosphoglycerate and one molecule of 2-phosphoglycolate), is biologically relevant in these strains.</text>
</comment>
<comment type="subunit">
    <text evidence="6">Homodimer or homodecamer. In contrast to form I RuBisCO, the form III RuBisCO is composed solely of large subunits.</text>
</comment>
<evidence type="ECO:0000256" key="3">
    <source>
        <dbReference type="ARBA" id="ARBA00023002"/>
    </source>
</evidence>
<comment type="cofactor">
    <cofactor evidence="6">
        <name>Mg(2+)</name>
        <dbReference type="ChEBI" id="CHEBI:18420"/>
    </cofactor>
    <text evidence="6">Binds 1 Mg(2+) ion per subunit.</text>
</comment>
<dbReference type="InterPro" id="IPR017712">
    <property type="entry name" value="RuBisCO_III"/>
</dbReference>
<comment type="similarity">
    <text evidence="6">Belongs to the RuBisCO large chain family. Type III subfamily.</text>
</comment>
<dbReference type="EMBL" id="JAGVWE010000003">
    <property type="protein sequence ID" value="MBS3062939.1"/>
    <property type="molecule type" value="Genomic_DNA"/>
</dbReference>
<keyword evidence="2 6" id="KW-0460">Magnesium</keyword>
<dbReference type="Gene3D" id="3.30.70.150">
    <property type="entry name" value="RuBisCO large subunit, N-terminal domain"/>
    <property type="match status" value="1"/>
</dbReference>
<evidence type="ECO:0000256" key="2">
    <source>
        <dbReference type="ARBA" id="ARBA00022842"/>
    </source>
</evidence>
<dbReference type="InterPro" id="IPR036422">
    <property type="entry name" value="RuBisCO_lsu_N_sf"/>
</dbReference>
<dbReference type="PANTHER" id="PTHR42704:SF17">
    <property type="entry name" value="RIBULOSE BISPHOSPHATE CARBOXYLASE LARGE CHAIN"/>
    <property type="match status" value="1"/>
</dbReference>
<sequence length="432" mass="47756">MAGYEDFVDLSYKPAKSDMIVSFRVGVPGWETKKRAWGAVASESSIGTWAKVVGLKYEHVKKVAAKVFWAGKDGWIKIAYPVDHFEYGNMAQILASIAGNDFGMKAVSSLRLQDVKWPAKIVKAFPGPQFGIKGIRKIFGVKKRPLMLSVPKPKVGMTTKEHAQIGYDIWTGGLDLLKDDENLSNQKFNPFEKRVKLSLKLRDKAEKETGEKKSYLINVTAPTTDEMLRRAKFVAREGGEYAMIDVITSGWTSVRTLREHCADLGLAIHAHRAFHGAFDRNPKHGFSNLAVGEVVRLLGVDQYHIGTHIGKMVSPKHEVLDVQEHITQQKVRENPVEHCLAEDWLDTKPVFPVASGGLQPGLIPQIIDLLGTEIMLQLGGGVHGHPKGSHAGAIAMRAALEAKLEGKSLEEASASCKALQQAMDYWGYTRPR</sequence>
<dbReference type="Proteomes" id="UP000678237">
    <property type="component" value="Unassembled WGS sequence"/>
</dbReference>
<feature type="binding site" evidence="6">
    <location>
        <position position="304"/>
    </location>
    <ligand>
        <name>substrate</name>
    </ligand>
</feature>
<comment type="catalytic activity">
    <reaction evidence="6">
        <text>D-ribulose 1,5-bisphosphate + O2 = 2-phosphoglycolate + (2R)-3-phosphoglycerate + 2 H(+)</text>
        <dbReference type="Rhea" id="RHEA:36631"/>
        <dbReference type="ChEBI" id="CHEBI:15378"/>
        <dbReference type="ChEBI" id="CHEBI:15379"/>
        <dbReference type="ChEBI" id="CHEBI:57870"/>
        <dbReference type="ChEBI" id="CHEBI:58033"/>
        <dbReference type="ChEBI" id="CHEBI:58272"/>
    </reaction>
</comment>
<evidence type="ECO:0000256" key="4">
    <source>
        <dbReference type="ARBA" id="ARBA00023239"/>
    </source>
</evidence>
<feature type="active site" description="Proton acceptor" evidence="6">
    <location>
        <position position="271"/>
    </location>
</feature>
<dbReference type="AlphaFoldDB" id="A0A8T4LBE8"/>
<name>A0A8T4LBE8_9ARCH</name>
<evidence type="ECO:0000259" key="8">
    <source>
        <dbReference type="Pfam" id="PF02788"/>
    </source>
</evidence>
<dbReference type="GO" id="GO:0016984">
    <property type="term" value="F:ribulose-bisphosphate carboxylase activity"/>
    <property type="evidence" value="ECO:0007669"/>
    <property type="project" value="UniProtKB-UniRule"/>
</dbReference>
<evidence type="ECO:0000256" key="6">
    <source>
        <dbReference type="HAMAP-Rule" id="MF_01133"/>
    </source>
</evidence>
<dbReference type="SFLD" id="SFLDS00014">
    <property type="entry name" value="RuBisCO"/>
    <property type="match status" value="1"/>
</dbReference>
<feature type="active site" description="Proton acceptor" evidence="6">
    <location>
        <position position="152"/>
    </location>
</feature>
<evidence type="ECO:0000313" key="9">
    <source>
        <dbReference type="EMBL" id="MBS3062939.1"/>
    </source>
</evidence>
<keyword evidence="1 6" id="KW-0479">Metal-binding</keyword>
<dbReference type="InterPro" id="IPR033966">
    <property type="entry name" value="RuBisCO"/>
</dbReference>
<feature type="domain" description="Ribulose bisphosphate carboxylase large subunit C-terminal" evidence="7">
    <location>
        <begin position="131"/>
        <end position="426"/>
    </location>
</feature>
<dbReference type="NCBIfam" id="TIGR03326">
    <property type="entry name" value="rubisco_III"/>
    <property type="match status" value="1"/>
</dbReference>
<dbReference type="SUPFAM" id="SSF51649">
    <property type="entry name" value="RuBisCo, C-terminal domain"/>
    <property type="match status" value="1"/>
</dbReference>
<protein>
    <recommendedName>
        <fullName evidence="6">Ribulose bisphosphate carboxylase</fullName>
        <shortName evidence="6">RuBisCO</shortName>
        <ecNumber evidence="6">4.1.1.39</ecNumber>
    </recommendedName>
</protein>
<dbReference type="PANTHER" id="PTHR42704">
    <property type="entry name" value="RIBULOSE BISPHOSPHATE CARBOXYLASE"/>
    <property type="match status" value="1"/>
</dbReference>
<feature type="site" description="Transition state stabilizer" evidence="6">
    <location>
        <position position="311"/>
    </location>
</feature>
<keyword evidence="5 6" id="KW-0120">Carbon dioxide fixation</keyword>
<gene>
    <name evidence="6 9" type="primary">rbcL</name>
    <name evidence="9" type="ORF">J4203_03630</name>
</gene>
<dbReference type="SFLD" id="SFLDG00301">
    <property type="entry name" value="RuBisCO-like_proteins"/>
    <property type="match status" value="1"/>
</dbReference>
<evidence type="ECO:0000313" key="10">
    <source>
        <dbReference type="Proteomes" id="UP000678237"/>
    </source>
</evidence>
<evidence type="ECO:0000256" key="1">
    <source>
        <dbReference type="ARBA" id="ARBA00022723"/>
    </source>
</evidence>
<feature type="binding site" description="via carbamate group" evidence="6">
    <location>
        <position position="178"/>
    </location>
    <ligand>
        <name>Mg(2+)</name>
        <dbReference type="ChEBI" id="CHEBI:18420"/>
    </ligand>
</feature>
<dbReference type="GO" id="GO:0015977">
    <property type="term" value="P:carbon fixation"/>
    <property type="evidence" value="ECO:0007669"/>
    <property type="project" value="UniProtKB-KW"/>
</dbReference>
<reference evidence="9" key="2">
    <citation type="submission" date="2021-05" db="EMBL/GenBank/DDBJ databases">
        <title>Protein family content uncovers lineage relationships and bacterial pathway maintenance mechanisms in DPANN archaea.</title>
        <authorList>
            <person name="Castelle C.J."/>
            <person name="Meheust R."/>
            <person name="Jaffe A.L."/>
            <person name="Seitz K."/>
            <person name="Gong X."/>
            <person name="Baker B.J."/>
            <person name="Banfield J.F."/>
        </authorList>
    </citation>
    <scope>NUCLEOTIDE SEQUENCE</scope>
    <source>
        <strain evidence="9">RIFCSPLOWO2_01_FULL_58_19</strain>
    </source>
</reference>
<evidence type="ECO:0000256" key="5">
    <source>
        <dbReference type="ARBA" id="ARBA00023300"/>
    </source>
</evidence>
<comment type="catalytic activity">
    <reaction evidence="6">
        <text>2 (2R)-3-phosphoglycerate + 2 H(+) = D-ribulose 1,5-bisphosphate + CO2 + H2O</text>
        <dbReference type="Rhea" id="RHEA:23124"/>
        <dbReference type="ChEBI" id="CHEBI:15377"/>
        <dbReference type="ChEBI" id="CHEBI:15378"/>
        <dbReference type="ChEBI" id="CHEBI:16526"/>
        <dbReference type="ChEBI" id="CHEBI:57870"/>
        <dbReference type="ChEBI" id="CHEBI:58272"/>
        <dbReference type="EC" id="4.1.1.39"/>
    </reaction>
</comment>
<feature type="binding site" evidence="6">
    <location>
        <begin position="355"/>
        <end position="357"/>
    </location>
    <ligand>
        <name>substrate</name>
    </ligand>
</feature>
<dbReference type="Pfam" id="PF02788">
    <property type="entry name" value="RuBisCO_large_N"/>
    <property type="match status" value="1"/>
</dbReference>
<keyword evidence="4 6" id="KW-0456">Lyase</keyword>
<feature type="modified residue" description="N6-carboxylysine" evidence="6">
    <location>
        <position position="178"/>
    </location>
</feature>
<dbReference type="InterPro" id="IPR000685">
    <property type="entry name" value="RuBisCO_lsu_C"/>
</dbReference>
<dbReference type="SUPFAM" id="SSF54966">
    <property type="entry name" value="RuBisCO, large subunit, small (N-terminal) domain"/>
    <property type="match status" value="1"/>
</dbReference>
<proteinExistence type="inferred from homology"/>
<dbReference type="EC" id="4.1.1.39" evidence="6"/>
<comment type="function">
    <text evidence="6">Catalyzes the addition of molecular CO(2) and H(2)O to ribulose 1,5-bisphosphate (RuBP), generating two molecules of 3-phosphoglycerate (3-PGA). Functions in an archaeal AMP degradation pathway, together with AMP phosphorylase and R15P isomerase.</text>
</comment>
<feature type="binding site" evidence="6">
    <location>
        <begin position="377"/>
        <end position="380"/>
    </location>
    <ligand>
        <name>substrate</name>
    </ligand>
</feature>
<dbReference type="InterPro" id="IPR036376">
    <property type="entry name" value="RuBisCO_lsu_C_sf"/>
</dbReference>
<feature type="domain" description="Ribulose bisphosphate carboxylase large subunit ferrodoxin-like N-terminal" evidence="8">
    <location>
        <begin position="6"/>
        <end position="120"/>
    </location>
</feature>
<dbReference type="Gene3D" id="3.20.20.110">
    <property type="entry name" value="Ribulose bisphosphate carboxylase, large subunit, C-terminal domain"/>
    <property type="match status" value="1"/>
</dbReference>
<comment type="caution">
    <text evidence="9">The sequence shown here is derived from an EMBL/GenBank/DDBJ whole genome shotgun (WGS) entry which is preliminary data.</text>
</comment>
<keyword evidence="3 6" id="KW-0560">Oxidoreductase</keyword>
<dbReference type="HAMAP" id="MF_01133">
    <property type="entry name" value="RuBisCO_L_type3"/>
    <property type="match status" value="1"/>
</dbReference>
<dbReference type="InterPro" id="IPR017443">
    <property type="entry name" value="RuBisCO_lsu_fd_N"/>
</dbReference>
<reference evidence="9" key="1">
    <citation type="submission" date="2021-03" db="EMBL/GenBank/DDBJ databases">
        <authorList>
            <person name="Jaffe A."/>
        </authorList>
    </citation>
    <scope>NUCLEOTIDE SEQUENCE</scope>
    <source>
        <strain evidence="9">RIFCSPLOWO2_01_FULL_58_19</strain>
    </source>
</reference>
<feature type="binding site" evidence="6">
    <location>
        <position position="181"/>
    </location>
    <ligand>
        <name>Mg(2+)</name>
        <dbReference type="ChEBI" id="CHEBI:18420"/>
    </ligand>
</feature>